<evidence type="ECO:0000313" key="5">
    <source>
        <dbReference type="EMBL" id="ODQ79997.1"/>
    </source>
</evidence>
<dbReference type="GO" id="GO:0016094">
    <property type="term" value="P:polyprenol biosynthetic process"/>
    <property type="evidence" value="ECO:0007669"/>
    <property type="project" value="TreeGrafter"/>
</dbReference>
<name>A0A1E3QSV4_9ASCO</name>
<organism evidence="5 6">
    <name type="scientific">Babjeviella inositovora NRRL Y-12698</name>
    <dbReference type="NCBI Taxonomy" id="984486"/>
    <lineage>
        <taxon>Eukaryota</taxon>
        <taxon>Fungi</taxon>
        <taxon>Dikarya</taxon>
        <taxon>Ascomycota</taxon>
        <taxon>Saccharomycotina</taxon>
        <taxon>Pichiomycetes</taxon>
        <taxon>Serinales incertae sedis</taxon>
        <taxon>Babjeviella</taxon>
    </lineage>
</organism>
<dbReference type="SUPFAM" id="SSF64005">
    <property type="entry name" value="Undecaprenyl diphosphate synthase"/>
    <property type="match status" value="1"/>
</dbReference>
<dbReference type="GO" id="GO:0005811">
    <property type="term" value="C:lipid droplet"/>
    <property type="evidence" value="ECO:0007669"/>
    <property type="project" value="EnsemblFungi"/>
</dbReference>
<dbReference type="GO" id="GO:0016020">
    <property type="term" value="C:membrane"/>
    <property type="evidence" value="ECO:0007669"/>
    <property type="project" value="TreeGrafter"/>
</dbReference>
<dbReference type="AlphaFoldDB" id="A0A1E3QSV4"/>
<dbReference type="GO" id="GO:0043048">
    <property type="term" value="P:dolichyl monophosphate biosynthetic process"/>
    <property type="evidence" value="ECO:0007669"/>
    <property type="project" value="EnsemblFungi"/>
</dbReference>
<comment type="similarity">
    <text evidence="1 4">Belongs to the UPP synthase family.</text>
</comment>
<dbReference type="PANTHER" id="PTHR10291:SF43">
    <property type="entry name" value="DEHYDRODOLICHYL DIPHOSPHATE SYNTHASE COMPLEX SUBUNIT DHDDS"/>
    <property type="match status" value="1"/>
</dbReference>
<keyword evidence="6" id="KW-1185">Reference proteome</keyword>
<dbReference type="Gene3D" id="3.40.1180.10">
    <property type="entry name" value="Decaprenyl diphosphate synthase-like"/>
    <property type="match status" value="1"/>
</dbReference>
<dbReference type="Proteomes" id="UP000094336">
    <property type="component" value="Unassembled WGS sequence"/>
</dbReference>
<dbReference type="GO" id="GO:0006888">
    <property type="term" value="P:endoplasmic reticulum to Golgi vesicle-mediated transport"/>
    <property type="evidence" value="ECO:0007669"/>
    <property type="project" value="EnsemblFungi"/>
</dbReference>
<proteinExistence type="inferred from homology"/>
<dbReference type="STRING" id="984486.A0A1E3QSV4"/>
<dbReference type="InterPro" id="IPR018520">
    <property type="entry name" value="UPP_synth-like_CS"/>
</dbReference>
<dbReference type="OrthoDB" id="4173905at2759"/>
<reference evidence="6" key="1">
    <citation type="submission" date="2016-05" db="EMBL/GenBank/DDBJ databases">
        <title>Comparative genomics of biotechnologically important yeasts.</title>
        <authorList>
            <consortium name="DOE Joint Genome Institute"/>
            <person name="Riley R."/>
            <person name="Haridas S."/>
            <person name="Wolfe K.H."/>
            <person name="Lopes M.R."/>
            <person name="Hittinger C.T."/>
            <person name="Goker M."/>
            <person name="Salamov A."/>
            <person name="Wisecaver J."/>
            <person name="Long T.M."/>
            <person name="Aerts A.L."/>
            <person name="Barry K."/>
            <person name="Choi C."/>
            <person name="Clum A."/>
            <person name="Coughlan A.Y."/>
            <person name="Deshpande S."/>
            <person name="Douglass A.P."/>
            <person name="Hanson S.J."/>
            <person name="Klenk H.-P."/>
            <person name="Labutti K."/>
            <person name="Lapidus A."/>
            <person name="Lindquist E."/>
            <person name="Lipzen A."/>
            <person name="Meier-Kolthoff J.P."/>
            <person name="Ohm R.A."/>
            <person name="Otillar R.P."/>
            <person name="Pangilinan J."/>
            <person name="Peng Y."/>
            <person name="Rokas A."/>
            <person name="Rosa C.A."/>
            <person name="Scheuner C."/>
            <person name="Sibirny A.A."/>
            <person name="Slot J.C."/>
            <person name="Stielow J.B."/>
            <person name="Sun H."/>
            <person name="Kurtzman C.P."/>
            <person name="Blackwell M."/>
            <person name="Grigoriev I.V."/>
            <person name="Jeffries T.W."/>
        </authorList>
    </citation>
    <scope>NUCLEOTIDE SEQUENCE [LARGE SCALE GENOMIC DNA]</scope>
    <source>
        <strain evidence="6">NRRL Y-12698</strain>
    </source>
</reference>
<dbReference type="RefSeq" id="XP_018985325.1">
    <property type="nucleotide sequence ID" value="XM_019131011.1"/>
</dbReference>
<evidence type="ECO:0000256" key="4">
    <source>
        <dbReference type="RuleBase" id="RU363018"/>
    </source>
</evidence>
<evidence type="ECO:0000256" key="2">
    <source>
        <dbReference type="ARBA" id="ARBA00022679"/>
    </source>
</evidence>
<dbReference type="GeneID" id="30148864"/>
<dbReference type="HAMAP" id="MF_01139">
    <property type="entry name" value="ISPT"/>
    <property type="match status" value="1"/>
</dbReference>
<dbReference type="EMBL" id="KV454431">
    <property type="protein sequence ID" value="ODQ79997.1"/>
    <property type="molecule type" value="Genomic_DNA"/>
</dbReference>
<keyword evidence="2 4" id="KW-0808">Transferase</keyword>
<dbReference type="InterPro" id="IPR036424">
    <property type="entry name" value="UPP_synth-like_sf"/>
</dbReference>
<dbReference type="PANTHER" id="PTHR10291">
    <property type="entry name" value="DEHYDRODOLICHYL DIPHOSPHATE SYNTHASE FAMILY MEMBER"/>
    <property type="match status" value="1"/>
</dbReference>
<keyword evidence="3" id="KW-0460">Magnesium</keyword>
<protein>
    <recommendedName>
        <fullName evidence="4">Alkyl transferase</fullName>
        <ecNumber evidence="4">2.5.1.-</ecNumber>
    </recommendedName>
</protein>
<dbReference type="GO" id="GO:0045547">
    <property type="term" value="F:ditrans,polycis-polyprenyl diphosphate synthase [(2E,6E)-farnesyl diphosphate specific] activity"/>
    <property type="evidence" value="ECO:0007669"/>
    <property type="project" value="EnsemblFungi"/>
</dbReference>
<dbReference type="NCBIfam" id="TIGR00055">
    <property type="entry name" value="uppS"/>
    <property type="match status" value="1"/>
</dbReference>
<dbReference type="InterPro" id="IPR001441">
    <property type="entry name" value="UPP_synth-like"/>
</dbReference>
<evidence type="ECO:0000256" key="3">
    <source>
        <dbReference type="ARBA" id="ARBA00022842"/>
    </source>
</evidence>
<accession>A0A1E3QSV4</accession>
<evidence type="ECO:0000313" key="6">
    <source>
        <dbReference type="Proteomes" id="UP000094336"/>
    </source>
</evidence>
<evidence type="ECO:0000256" key="1">
    <source>
        <dbReference type="ARBA" id="ARBA00005432"/>
    </source>
</evidence>
<dbReference type="CDD" id="cd00475">
    <property type="entry name" value="Cis_IPPS"/>
    <property type="match status" value="1"/>
</dbReference>
<dbReference type="GO" id="GO:0005783">
    <property type="term" value="C:endoplasmic reticulum"/>
    <property type="evidence" value="ECO:0007669"/>
    <property type="project" value="EnsemblFungi"/>
</dbReference>
<dbReference type="GO" id="GO:1904423">
    <property type="term" value="C:dehydrodolichyl diphosphate synthase complex"/>
    <property type="evidence" value="ECO:0007669"/>
    <property type="project" value="EnsemblFungi"/>
</dbReference>
<gene>
    <name evidence="5" type="ORF">BABINDRAFT_176150</name>
</gene>
<dbReference type="EC" id="2.5.1.-" evidence="4"/>
<dbReference type="PROSITE" id="PS01066">
    <property type="entry name" value="UPP_SYNTHASE"/>
    <property type="match status" value="1"/>
</dbReference>
<dbReference type="Pfam" id="PF01255">
    <property type="entry name" value="Prenyltransf"/>
    <property type="match status" value="1"/>
</dbReference>
<dbReference type="FunFam" id="3.40.1180.10:FF:000005">
    <property type="entry name" value="Alkyl transferase"/>
    <property type="match status" value="1"/>
</dbReference>
<sequence>MPDTWLSTFPGYKSLIAQTKKVYGRILQTGRVPQHIGFIMDGNRRYARKSKIEVKEGHNAGSESMAPLLELCYECGVDTVTVYAFSIENFNRSDYEVSCLMSLAKAKFRVMCEHGELAEEYGVRIRILGNTALLPQDVLEVLRASEEITKNNTRATLNVCFPYTSRDEMTEAIKAVVGQARDGLALDEISAETIDANLYTRDCPPLDLVVRTSNTNRLSDFLLWQTVNEAPRVVVEFVNCLWPEFGPFRMAWVLLKWSYLKTYSGAYRNTEDRKDK</sequence>